<feature type="chain" id="PRO_5016689238" evidence="8">
    <location>
        <begin position="17"/>
        <end position="411"/>
    </location>
</feature>
<dbReference type="CDD" id="cd00737">
    <property type="entry name" value="lyz_endolysin_autolysin"/>
    <property type="match status" value="1"/>
</dbReference>
<comment type="caution">
    <text evidence="9">The sequence shown here is derived from an EMBL/GenBank/DDBJ whole genome shotgun (WGS) entry which is preliminary data.</text>
</comment>
<dbReference type="InterPro" id="IPR033907">
    <property type="entry name" value="Endolysin_autolysin"/>
</dbReference>
<dbReference type="GO" id="GO:0016998">
    <property type="term" value="P:cell wall macromolecule catabolic process"/>
    <property type="evidence" value="ECO:0007669"/>
    <property type="project" value="InterPro"/>
</dbReference>
<keyword evidence="5" id="KW-1035">Host cytoplasm</keyword>
<keyword evidence="2" id="KW-0929">Antimicrobial</keyword>
<dbReference type="AlphaFoldDB" id="A0A369JAZ9"/>
<dbReference type="EMBL" id="LUEZ02000122">
    <property type="protein sequence ID" value="RDB16893.1"/>
    <property type="molecule type" value="Genomic_DNA"/>
</dbReference>
<dbReference type="GO" id="GO:0031640">
    <property type="term" value="P:killing of cells of another organism"/>
    <property type="evidence" value="ECO:0007669"/>
    <property type="project" value="UniProtKB-KW"/>
</dbReference>
<accession>A0A369JAZ9</accession>
<dbReference type="PANTHER" id="PTHR38107:SF3">
    <property type="entry name" value="LYSOZYME RRRD-RELATED"/>
    <property type="match status" value="1"/>
</dbReference>
<evidence type="ECO:0000256" key="6">
    <source>
        <dbReference type="ARBA" id="ARBA00023295"/>
    </source>
</evidence>
<gene>
    <name evidence="9" type="primary">15</name>
    <name evidence="9" type="ORF">Hypma_002427</name>
</gene>
<feature type="region of interest" description="Disordered" evidence="7">
    <location>
        <begin position="66"/>
        <end position="86"/>
    </location>
</feature>
<name>A0A369JAZ9_HYPMA</name>
<dbReference type="GO" id="GO:0042742">
    <property type="term" value="P:defense response to bacterium"/>
    <property type="evidence" value="ECO:0007669"/>
    <property type="project" value="UniProtKB-KW"/>
</dbReference>
<dbReference type="InterPro" id="IPR002196">
    <property type="entry name" value="Glyco_hydro_24"/>
</dbReference>
<dbReference type="Proteomes" id="UP000076154">
    <property type="component" value="Unassembled WGS sequence"/>
</dbReference>
<dbReference type="Pfam" id="PF00959">
    <property type="entry name" value="Phage_lysozyme"/>
    <property type="match status" value="1"/>
</dbReference>
<dbReference type="InterPro" id="IPR023346">
    <property type="entry name" value="Lysozyme-like_dom_sf"/>
</dbReference>
<evidence type="ECO:0000256" key="3">
    <source>
        <dbReference type="ARBA" id="ARBA00022638"/>
    </source>
</evidence>
<keyword evidence="4" id="KW-0378">Hydrolase</keyword>
<protein>
    <submittedName>
        <fullName evidence="9">Endolysin</fullName>
    </submittedName>
</protein>
<reference evidence="9" key="1">
    <citation type="submission" date="2018-04" db="EMBL/GenBank/DDBJ databases">
        <title>Whole genome sequencing of Hypsizygus marmoreus.</title>
        <authorList>
            <person name="Choi I.-G."/>
            <person name="Min B."/>
            <person name="Kim J.-G."/>
            <person name="Kim S."/>
            <person name="Oh Y.-L."/>
            <person name="Kong W.-S."/>
            <person name="Park H."/>
            <person name="Jeong J."/>
            <person name="Song E.-S."/>
        </authorList>
    </citation>
    <scope>NUCLEOTIDE SEQUENCE [LARGE SCALE GENOMIC DNA]</scope>
    <source>
        <strain evidence="9">51987-8</strain>
    </source>
</reference>
<dbReference type="InterPro" id="IPR023347">
    <property type="entry name" value="Lysozyme_dom_sf"/>
</dbReference>
<evidence type="ECO:0000256" key="8">
    <source>
        <dbReference type="SAM" id="SignalP"/>
    </source>
</evidence>
<evidence type="ECO:0000256" key="2">
    <source>
        <dbReference type="ARBA" id="ARBA00022529"/>
    </source>
</evidence>
<dbReference type="GO" id="GO:0009253">
    <property type="term" value="P:peptidoglycan catabolic process"/>
    <property type="evidence" value="ECO:0007669"/>
    <property type="project" value="InterPro"/>
</dbReference>
<feature type="signal peptide" evidence="8">
    <location>
        <begin position="1"/>
        <end position="16"/>
    </location>
</feature>
<dbReference type="InParanoid" id="A0A369JAZ9"/>
<feature type="compositionally biased region" description="Low complexity" evidence="7">
    <location>
        <begin position="137"/>
        <end position="160"/>
    </location>
</feature>
<feature type="region of interest" description="Disordered" evidence="7">
    <location>
        <begin position="125"/>
        <end position="230"/>
    </location>
</feature>
<dbReference type="Gene3D" id="1.10.530.40">
    <property type="match status" value="1"/>
</dbReference>
<dbReference type="GO" id="GO:0003796">
    <property type="term" value="F:lysozyme activity"/>
    <property type="evidence" value="ECO:0007669"/>
    <property type="project" value="UniProtKB-EC"/>
</dbReference>
<keyword evidence="10" id="KW-1185">Reference proteome</keyword>
<feature type="region of interest" description="Disordered" evidence="7">
    <location>
        <begin position="91"/>
        <end position="110"/>
    </location>
</feature>
<dbReference type="InterPro" id="IPR051018">
    <property type="entry name" value="Bacteriophage_GH24"/>
</dbReference>
<evidence type="ECO:0000256" key="1">
    <source>
        <dbReference type="ARBA" id="ARBA00000632"/>
    </source>
</evidence>
<dbReference type="PANTHER" id="PTHR38107">
    <property type="match status" value="1"/>
</dbReference>
<comment type="catalytic activity">
    <reaction evidence="1">
        <text>Hydrolysis of (1-&gt;4)-beta-linkages between N-acetylmuramic acid and N-acetyl-D-glucosamine residues in a peptidoglycan and between N-acetyl-D-glucosamine residues in chitodextrins.</text>
        <dbReference type="EC" id="3.2.1.17"/>
    </reaction>
</comment>
<proteinExistence type="inferred from homology"/>
<keyword evidence="8" id="KW-0732">Signal</keyword>
<sequence length="411" mass="41635">MKSLSFILLAITLARAAPLPCDLGQASGAGLCPRHNKMSARDIRPKLYARQFDFFGFGGDDSGSSDDSSAGFSAGDDSSAGSSDDSSSGFSDFLGLGGGDDSNTGSSDDSSSGFGDLFGFGGDDNAADSSTDNVSGVSNDNVDPTTDTSDSSASDSFFDFLPGLGSDDTSDDAAPVGGTDTNGAATDVNAVDPTATSNATPTDDTAAEDATADNTATDNTSTDDTSATDDTTTADVNAAAAAATCAPVSPPAINTATVNLIKDFEGFVPSPEPDPIGLPTVGFGHKCQRNGCSEVPFSFPLSQTTAATLLQTDVKTFTKCLAGFINKSVMLNDNQFGALTAFAFNLGCGAVQKSTLLKRLNAGENPNTVAAQELPKFNKAGGKVLAGLTRRRAAEVALFQTASTTVAHPPC</sequence>
<feature type="compositionally biased region" description="Low complexity" evidence="7">
    <location>
        <begin position="101"/>
        <end position="110"/>
    </location>
</feature>
<dbReference type="SUPFAM" id="SSF53955">
    <property type="entry name" value="Lysozyme-like"/>
    <property type="match status" value="1"/>
</dbReference>
<dbReference type="InterPro" id="IPR034690">
    <property type="entry name" value="Endolysin_T4_type"/>
</dbReference>
<organism evidence="9 10">
    <name type="scientific">Hypsizygus marmoreus</name>
    <name type="common">White beech mushroom</name>
    <name type="synonym">Agaricus marmoreus</name>
    <dbReference type="NCBI Taxonomy" id="39966"/>
    <lineage>
        <taxon>Eukaryota</taxon>
        <taxon>Fungi</taxon>
        <taxon>Dikarya</taxon>
        <taxon>Basidiomycota</taxon>
        <taxon>Agaricomycotina</taxon>
        <taxon>Agaricomycetes</taxon>
        <taxon>Agaricomycetidae</taxon>
        <taxon>Agaricales</taxon>
        <taxon>Tricholomatineae</taxon>
        <taxon>Lyophyllaceae</taxon>
        <taxon>Hypsizygus</taxon>
    </lineage>
</organism>
<evidence type="ECO:0000313" key="10">
    <source>
        <dbReference type="Proteomes" id="UP000076154"/>
    </source>
</evidence>
<evidence type="ECO:0000313" key="9">
    <source>
        <dbReference type="EMBL" id="RDB16893.1"/>
    </source>
</evidence>
<keyword evidence="3" id="KW-0081">Bacteriolytic enzyme</keyword>
<dbReference type="OrthoDB" id="5358886at2759"/>
<feature type="compositionally biased region" description="Low complexity" evidence="7">
    <location>
        <begin position="212"/>
        <end position="230"/>
    </location>
</feature>
<dbReference type="HAMAP" id="MF_04110">
    <property type="entry name" value="ENDOLYSIN_T4"/>
    <property type="match status" value="1"/>
</dbReference>
<evidence type="ECO:0000256" key="4">
    <source>
        <dbReference type="ARBA" id="ARBA00022801"/>
    </source>
</evidence>
<evidence type="ECO:0000256" key="7">
    <source>
        <dbReference type="SAM" id="MobiDB-lite"/>
    </source>
</evidence>
<evidence type="ECO:0000256" key="5">
    <source>
        <dbReference type="ARBA" id="ARBA00023200"/>
    </source>
</evidence>
<keyword evidence="6" id="KW-0326">Glycosidase</keyword>